<evidence type="ECO:0000256" key="1">
    <source>
        <dbReference type="ARBA" id="ARBA00022723"/>
    </source>
</evidence>
<dbReference type="GO" id="GO:0005509">
    <property type="term" value="F:calcium ion binding"/>
    <property type="evidence" value="ECO:0007669"/>
    <property type="project" value="InterPro"/>
</dbReference>
<gene>
    <name evidence="5" type="ORF">DCAF_LOCUS20623</name>
</gene>
<sequence>MLDSFRTCLSSLHRRAKTLLQQLRNMDRVSKCKRRKSKRLLSSSFDLLTSSFAAMEMSNQLKQVFKVIDANGDGKISCYELSEVLLCLGYQKSKAAREAERMVREMDCNGDGFIDLDEFIDAVNDDGNFTSGNKEDYLMDAFLIFDTDKNGLISARELQTVLTSLGCKKCSLEDCRRMIKGVDKDGDGFVDFHEFRSMMTAGAS</sequence>
<dbReference type="InterPro" id="IPR039647">
    <property type="entry name" value="EF_hand_pair_protein_CML-like"/>
</dbReference>
<feature type="domain" description="EF-hand" evidence="4">
    <location>
        <begin position="170"/>
        <end position="204"/>
    </location>
</feature>
<dbReference type="PROSITE" id="PS00018">
    <property type="entry name" value="EF_HAND_1"/>
    <property type="match status" value="4"/>
</dbReference>
<keyword evidence="1" id="KW-0479">Metal-binding</keyword>
<dbReference type="InterPro" id="IPR018247">
    <property type="entry name" value="EF_Hand_1_Ca_BS"/>
</dbReference>
<dbReference type="SMART" id="SM00054">
    <property type="entry name" value="EFh"/>
    <property type="match status" value="4"/>
</dbReference>
<accession>A0AAV1SCR3</accession>
<feature type="domain" description="EF-hand" evidence="4">
    <location>
        <begin position="133"/>
        <end position="168"/>
    </location>
</feature>
<feature type="domain" description="EF-hand" evidence="4">
    <location>
        <begin position="56"/>
        <end position="91"/>
    </location>
</feature>
<dbReference type="FunFam" id="1.10.238.10:FF:000001">
    <property type="entry name" value="Calmodulin 1"/>
    <property type="match status" value="1"/>
</dbReference>
<name>A0AAV1SCR3_9ROSI</name>
<dbReference type="PANTHER" id="PTHR10891">
    <property type="entry name" value="EF-HAND CALCIUM-BINDING DOMAIN CONTAINING PROTEIN"/>
    <property type="match status" value="1"/>
</dbReference>
<dbReference type="AlphaFoldDB" id="A0AAV1SCR3"/>
<reference evidence="5 6" key="1">
    <citation type="submission" date="2024-01" db="EMBL/GenBank/DDBJ databases">
        <authorList>
            <person name="Waweru B."/>
        </authorList>
    </citation>
    <scope>NUCLEOTIDE SEQUENCE [LARGE SCALE GENOMIC DNA]</scope>
</reference>
<dbReference type="SUPFAM" id="SSF47473">
    <property type="entry name" value="EF-hand"/>
    <property type="match status" value="1"/>
</dbReference>
<evidence type="ECO:0000313" key="6">
    <source>
        <dbReference type="Proteomes" id="UP001314170"/>
    </source>
</evidence>
<protein>
    <recommendedName>
        <fullName evidence="4">EF-hand domain-containing protein</fullName>
    </recommendedName>
</protein>
<keyword evidence="6" id="KW-1185">Reference proteome</keyword>
<evidence type="ECO:0000256" key="2">
    <source>
        <dbReference type="ARBA" id="ARBA00022737"/>
    </source>
</evidence>
<evidence type="ECO:0000256" key="3">
    <source>
        <dbReference type="ARBA" id="ARBA00022837"/>
    </source>
</evidence>
<comment type="caution">
    <text evidence="5">The sequence shown here is derived from an EMBL/GenBank/DDBJ whole genome shotgun (WGS) entry which is preliminary data.</text>
</comment>
<keyword evidence="3" id="KW-0106">Calcium</keyword>
<keyword evidence="2" id="KW-0677">Repeat</keyword>
<dbReference type="EMBL" id="CAWUPB010001173">
    <property type="protein sequence ID" value="CAK7347932.1"/>
    <property type="molecule type" value="Genomic_DNA"/>
</dbReference>
<dbReference type="CDD" id="cd00051">
    <property type="entry name" value="EFh"/>
    <property type="match status" value="2"/>
</dbReference>
<dbReference type="Proteomes" id="UP001314170">
    <property type="component" value="Unassembled WGS sequence"/>
</dbReference>
<evidence type="ECO:0000259" key="4">
    <source>
        <dbReference type="PROSITE" id="PS50222"/>
    </source>
</evidence>
<dbReference type="Gene3D" id="1.10.238.10">
    <property type="entry name" value="EF-hand"/>
    <property type="match status" value="2"/>
</dbReference>
<dbReference type="Pfam" id="PF13499">
    <property type="entry name" value="EF-hand_7"/>
    <property type="match status" value="2"/>
</dbReference>
<dbReference type="InterPro" id="IPR002048">
    <property type="entry name" value="EF_hand_dom"/>
</dbReference>
<proteinExistence type="predicted"/>
<dbReference type="InterPro" id="IPR011992">
    <property type="entry name" value="EF-hand-dom_pair"/>
</dbReference>
<dbReference type="PROSITE" id="PS50222">
    <property type="entry name" value="EF_HAND_2"/>
    <property type="match status" value="4"/>
</dbReference>
<feature type="domain" description="EF-hand" evidence="4">
    <location>
        <begin position="94"/>
        <end position="129"/>
    </location>
</feature>
<organism evidence="5 6">
    <name type="scientific">Dovyalis caffra</name>
    <dbReference type="NCBI Taxonomy" id="77055"/>
    <lineage>
        <taxon>Eukaryota</taxon>
        <taxon>Viridiplantae</taxon>
        <taxon>Streptophyta</taxon>
        <taxon>Embryophyta</taxon>
        <taxon>Tracheophyta</taxon>
        <taxon>Spermatophyta</taxon>
        <taxon>Magnoliopsida</taxon>
        <taxon>eudicotyledons</taxon>
        <taxon>Gunneridae</taxon>
        <taxon>Pentapetalae</taxon>
        <taxon>rosids</taxon>
        <taxon>fabids</taxon>
        <taxon>Malpighiales</taxon>
        <taxon>Salicaceae</taxon>
        <taxon>Flacourtieae</taxon>
        <taxon>Dovyalis</taxon>
    </lineage>
</organism>
<evidence type="ECO:0000313" key="5">
    <source>
        <dbReference type="EMBL" id="CAK7347932.1"/>
    </source>
</evidence>